<dbReference type="AlphaFoldDB" id="A0A9X2FGC1"/>
<organism evidence="1 2">
    <name type="scientific">Ligilactobacillus ubinensis</name>
    <dbReference type="NCBI Taxonomy" id="2876789"/>
    <lineage>
        <taxon>Bacteria</taxon>
        <taxon>Bacillati</taxon>
        <taxon>Bacillota</taxon>
        <taxon>Bacilli</taxon>
        <taxon>Lactobacillales</taxon>
        <taxon>Lactobacillaceae</taxon>
        <taxon>Ligilactobacillus</taxon>
    </lineage>
</organism>
<gene>
    <name evidence="1" type="ORF">LB941_00965</name>
</gene>
<reference evidence="1 2" key="1">
    <citation type="journal article" date="2023" name="Int. J. Syst. Evol. Microbiol.">
        <title>Ligilactobacillus ubinensis sp. nov., a novel species isolated from the wild ferment of a durian fruit (Durio zibethinus).</title>
        <authorList>
            <person name="Heng Y.C."/>
            <person name="Menon N."/>
            <person name="Chen B."/>
            <person name="Loo B.Z.L."/>
            <person name="Wong G.W.J."/>
            <person name="Lim A.C.H."/>
            <person name="Silvaraju S."/>
            <person name="Kittelmann S."/>
        </authorList>
    </citation>
    <scope>NUCLEOTIDE SEQUENCE [LARGE SCALE GENOMIC DNA]</scope>
    <source>
        <strain evidence="1 2">WILCCON 0076</strain>
    </source>
</reference>
<keyword evidence="2" id="KW-1185">Reference proteome</keyword>
<dbReference type="NCBIfam" id="TIGR01637">
    <property type="entry name" value="phage_arpU"/>
    <property type="match status" value="1"/>
</dbReference>
<accession>A0A9X2FGC1</accession>
<protein>
    <submittedName>
        <fullName evidence="1">ArpU family transcriptional regulator</fullName>
    </submittedName>
</protein>
<dbReference type="InterPro" id="IPR006524">
    <property type="entry name" value="ArpU-like"/>
</dbReference>
<comment type="caution">
    <text evidence="1">The sequence shown here is derived from an EMBL/GenBank/DDBJ whole genome shotgun (WGS) entry which is preliminary data.</text>
</comment>
<dbReference type="RefSeq" id="WP_253358691.1">
    <property type="nucleotide sequence ID" value="NZ_JAIULA010000001.1"/>
</dbReference>
<proteinExistence type="predicted"/>
<sequence length="176" mass="20710">MNWVKISGAIMMETIKKHLLSLVDTNQINNTIKGWQSVNLLAELDIKTTKKKVDELLSQYRTFVRLADEEFEPKVTTTYSLEPKSLTNQIHRPIENAVVFKVTAQEEILKINKAINKLNAYDRQRLYDKYLCKRQYPDKILIAKYIESESGYYKLLERAQLRFAESYENGRLLKFL</sequence>
<evidence type="ECO:0000313" key="2">
    <source>
        <dbReference type="Proteomes" id="UP001139006"/>
    </source>
</evidence>
<evidence type="ECO:0000313" key="1">
    <source>
        <dbReference type="EMBL" id="MCP0885904.1"/>
    </source>
</evidence>
<dbReference type="EMBL" id="JAIULA010000001">
    <property type="protein sequence ID" value="MCP0885904.1"/>
    <property type="molecule type" value="Genomic_DNA"/>
</dbReference>
<name>A0A9X2FGC1_9LACO</name>
<dbReference type="Proteomes" id="UP001139006">
    <property type="component" value="Unassembled WGS sequence"/>
</dbReference>